<keyword evidence="8 15" id="KW-0566">Pantothenate biosynthesis</keyword>
<keyword evidence="7 15" id="KW-0436">Ligase</keyword>
<evidence type="ECO:0000256" key="15">
    <source>
        <dbReference type="HAMAP-Rule" id="MF_00158"/>
    </source>
</evidence>
<dbReference type="AlphaFoldDB" id="A0A1A8ZYD2"/>
<evidence type="ECO:0000313" key="17">
    <source>
        <dbReference type="Proteomes" id="UP000199385"/>
    </source>
</evidence>
<feature type="binding site" evidence="15">
    <location>
        <begin position="183"/>
        <end position="186"/>
    </location>
    <ligand>
        <name>ATP</name>
        <dbReference type="ChEBI" id="CHEBI:30616"/>
    </ligand>
</feature>
<dbReference type="Pfam" id="PF02569">
    <property type="entry name" value="Pantoate_ligase"/>
    <property type="match status" value="1"/>
</dbReference>
<keyword evidence="6 15" id="KW-0963">Cytoplasm</keyword>
<dbReference type="InterPro" id="IPR042176">
    <property type="entry name" value="Pantoate_ligase_C"/>
</dbReference>
<dbReference type="Gene3D" id="3.30.1300.10">
    <property type="entry name" value="Pantoate-beta-alanine ligase, C-terminal domain"/>
    <property type="match status" value="1"/>
</dbReference>
<dbReference type="STRING" id="261654.GA0070611_4226"/>
<comment type="pathway">
    <text evidence="2 15">Cofactor biosynthesis; (R)-pantothenate biosynthesis; (R)-pantothenate from (R)-pantoate and beta-alanine: step 1/1.</text>
</comment>
<sequence>MTELVHTRKELAAARERLTGRVGVVMTMGALHPGHETLLRAAREQADHVLVTIFVNPLQFGPNEDFDRYPRTLDADLEICRRAGADVVFAPAVTDMYPDGRPTVRVNPGPLGEDLEGLSRPGFFHGVLTVVLKLLQLTRPDLAFFGEKDYQQLTLVRRMVRDLDVPVEIVGVPTVREPDGLALSSRNRYLSAEERVAALSLSAALRAGAEAAERGAEAGAVLAAAHRAFDAGTPGAARLDYLVLTDADLEPGPVTGPARLLVAAWVGATRLIDNAAIHLAPRS</sequence>
<feature type="binding site" evidence="15">
    <location>
        <position position="175"/>
    </location>
    <ligand>
        <name>ATP</name>
        <dbReference type="ChEBI" id="CHEBI:30616"/>
    </ligand>
</feature>
<comment type="similarity">
    <text evidence="3 15">Belongs to the pantothenate synthetase family.</text>
</comment>
<comment type="catalytic activity">
    <reaction evidence="12 15">
        <text>(R)-pantoate + beta-alanine + ATP = (R)-pantothenate + AMP + diphosphate + H(+)</text>
        <dbReference type="Rhea" id="RHEA:10912"/>
        <dbReference type="ChEBI" id="CHEBI:15378"/>
        <dbReference type="ChEBI" id="CHEBI:15980"/>
        <dbReference type="ChEBI" id="CHEBI:29032"/>
        <dbReference type="ChEBI" id="CHEBI:30616"/>
        <dbReference type="ChEBI" id="CHEBI:33019"/>
        <dbReference type="ChEBI" id="CHEBI:57966"/>
        <dbReference type="ChEBI" id="CHEBI:456215"/>
        <dbReference type="EC" id="6.3.2.1"/>
    </reaction>
</comment>
<evidence type="ECO:0000256" key="5">
    <source>
        <dbReference type="ARBA" id="ARBA00014155"/>
    </source>
</evidence>
<dbReference type="OrthoDB" id="9773087at2"/>
<dbReference type="FunFam" id="3.40.50.620:FF:000114">
    <property type="entry name" value="Pantothenate synthetase"/>
    <property type="match status" value="1"/>
</dbReference>
<dbReference type="NCBIfam" id="TIGR00018">
    <property type="entry name" value="panC"/>
    <property type="match status" value="1"/>
</dbReference>
<feature type="binding site" evidence="15">
    <location>
        <begin position="28"/>
        <end position="35"/>
    </location>
    <ligand>
        <name>ATP</name>
        <dbReference type="ChEBI" id="CHEBI:30616"/>
    </ligand>
</feature>
<dbReference type="EMBL" id="LT594323">
    <property type="protein sequence ID" value="SBT48900.1"/>
    <property type="molecule type" value="Genomic_DNA"/>
</dbReference>
<accession>A0A1A8ZYD2</accession>
<dbReference type="PANTHER" id="PTHR21299:SF1">
    <property type="entry name" value="PANTOATE--BETA-ALANINE LIGASE"/>
    <property type="match status" value="1"/>
</dbReference>
<name>A0A1A8ZYD2_9ACTN</name>
<organism evidence="16 17">
    <name type="scientific">Micromonospora auratinigra</name>
    <dbReference type="NCBI Taxonomy" id="261654"/>
    <lineage>
        <taxon>Bacteria</taxon>
        <taxon>Bacillati</taxon>
        <taxon>Actinomycetota</taxon>
        <taxon>Actinomycetes</taxon>
        <taxon>Micromonosporales</taxon>
        <taxon>Micromonosporaceae</taxon>
        <taxon>Micromonospora</taxon>
    </lineage>
</organism>
<dbReference type="GO" id="GO:0005829">
    <property type="term" value="C:cytosol"/>
    <property type="evidence" value="ECO:0007669"/>
    <property type="project" value="TreeGrafter"/>
</dbReference>
<dbReference type="UniPathway" id="UPA00028">
    <property type="reaction ID" value="UER00005"/>
</dbReference>
<evidence type="ECO:0000256" key="4">
    <source>
        <dbReference type="ARBA" id="ARBA00012219"/>
    </source>
</evidence>
<dbReference type="InterPro" id="IPR004821">
    <property type="entry name" value="Cyt_trans-like"/>
</dbReference>
<keyword evidence="10 15" id="KW-0067">ATP-binding</keyword>
<dbReference type="GO" id="GO:0015940">
    <property type="term" value="P:pantothenate biosynthetic process"/>
    <property type="evidence" value="ECO:0007669"/>
    <property type="project" value="UniProtKB-UniRule"/>
</dbReference>
<evidence type="ECO:0000256" key="10">
    <source>
        <dbReference type="ARBA" id="ARBA00022840"/>
    </source>
</evidence>
<comment type="subunit">
    <text evidence="15">Homodimer.</text>
</comment>
<evidence type="ECO:0000256" key="14">
    <source>
        <dbReference type="ARBA" id="ARBA00077433"/>
    </source>
</evidence>
<comment type="miscellaneous">
    <text evidence="15">The reaction proceeds by a bi uni uni bi ping pong mechanism.</text>
</comment>
<dbReference type="SUPFAM" id="SSF52374">
    <property type="entry name" value="Nucleotidylyl transferase"/>
    <property type="match status" value="1"/>
</dbReference>
<feature type="binding site" evidence="15">
    <location>
        <position position="59"/>
    </location>
    <ligand>
        <name>(R)-pantoate</name>
        <dbReference type="ChEBI" id="CHEBI:15980"/>
    </ligand>
</feature>
<dbReference type="PANTHER" id="PTHR21299">
    <property type="entry name" value="CYTIDYLATE KINASE/PANTOATE-BETA-ALANINE LIGASE"/>
    <property type="match status" value="1"/>
</dbReference>
<dbReference type="GO" id="GO:0004592">
    <property type="term" value="F:pantoate-beta-alanine ligase activity"/>
    <property type="evidence" value="ECO:0007669"/>
    <property type="project" value="UniProtKB-UniRule"/>
</dbReference>
<evidence type="ECO:0000256" key="11">
    <source>
        <dbReference type="ARBA" id="ARBA00032806"/>
    </source>
</evidence>
<dbReference type="InterPro" id="IPR003721">
    <property type="entry name" value="Pantoate_ligase"/>
</dbReference>
<comment type="function">
    <text evidence="13 15">Catalyzes the condensation of pantoate with beta-alanine in an ATP-dependent reaction via a pantoyl-adenylate intermediate.</text>
</comment>
<dbReference type="PATRIC" id="fig|261654.4.peg.4294"/>
<comment type="subcellular location">
    <subcellularLocation>
        <location evidence="1 15">Cytoplasm</location>
    </subcellularLocation>
</comment>
<evidence type="ECO:0000256" key="13">
    <source>
        <dbReference type="ARBA" id="ARBA00055042"/>
    </source>
</evidence>
<dbReference type="NCBIfam" id="TIGR00125">
    <property type="entry name" value="cyt_tran_rel"/>
    <property type="match status" value="1"/>
</dbReference>
<dbReference type="HAMAP" id="MF_00158">
    <property type="entry name" value="PanC"/>
    <property type="match status" value="1"/>
</dbReference>
<feature type="binding site" evidence="15">
    <location>
        <position position="59"/>
    </location>
    <ligand>
        <name>beta-alanine</name>
        <dbReference type="ChEBI" id="CHEBI:57966"/>
    </ligand>
</feature>
<feature type="binding site" evidence="15">
    <location>
        <begin position="146"/>
        <end position="149"/>
    </location>
    <ligand>
        <name>ATP</name>
        <dbReference type="ChEBI" id="CHEBI:30616"/>
    </ligand>
</feature>
<evidence type="ECO:0000256" key="12">
    <source>
        <dbReference type="ARBA" id="ARBA00048258"/>
    </source>
</evidence>
<evidence type="ECO:0000256" key="7">
    <source>
        <dbReference type="ARBA" id="ARBA00022598"/>
    </source>
</evidence>
<dbReference type="InterPro" id="IPR014729">
    <property type="entry name" value="Rossmann-like_a/b/a_fold"/>
</dbReference>
<dbReference type="CDD" id="cd00560">
    <property type="entry name" value="PanC"/>
    <property type="match status" value="1"/>
</dbReference>
<evidence type="ECO:0000256" key="3">
    <source>
        <dbReference type="ARBA" id="ARBA00009256"/>
    </source>
</evidence>
<protein>
    <recommendedName>
        <fullName evidence="5 15">Pantothenate synthetase</fullName>
        <shortName evidence="15">PS</shortName>
        <ecNumber evidence="4 15">6.3.2.1</ecNumber>
    </recommendedName>
    <alternativeName>
        <fullName evidence="14 15">Pantoate--beta-alanine ligase</fullName>
    </alternativeName>
    <alternativeName>
        <fullName evidence="11 15">Pantoate-activating enzyme</fullName>
    </alternativeName>
</protein>
<keyword evidence="17" id="KW-1185">Reference proteome</keyword>
<evidence type="ECO:0000313" key="16">
    <source>
        <dbReference type="EMBL" id="SBT48900.1"/>
    </source>
</evidence>
<dbReference type="EC" id="6.3.2.1" evidence="4 15"/>
<evidence type="ECO:0000256" key="6">
    <source>
        <dbReference type="ARBA" id="ARBA00022490"/>
    </source>
</evidence>
<evidence type="ECO:0000256" key="2">
    <source>
        <dbReference type="ARBA" id="ARBA00004990"/>
    </source>
</evidence>
<feature type="binding site" evidence="15">
    <location>
        <position position="152"/>
    </location>
    <ligand>
        <name>(R)-pantoate</name>
        <dbReference type="ChEBI" id="CHEBI:15980"/>
    </ligand>
</feature>
<evidence type="ECO:0000256" key="8">
    <source>
        <dbReference type="ARBA" id="ARBA00022655"/>
    </source>
</evidence>
<proteinExistence type="inferred from homology"/>
<feature type="active site" description="Proton donor" evidence="15">
    <location>
        <position position="35"/>
    </location>
</feature>
<evidence type="ECO:0000256" key="1">
    <source>
        <dbReference type="ARBA" id="ARBA00004496"/>
    </source>
</evidence>
<evidence type="ECO:0000256" key="9">
    <source>
        <dbReference type="ARBA" id="ARBA00022741"/>
    </source>
</evidence>
<gene>
    <name evidence="15" type="primary">panC</name>
    <name evidence="16" type="ORF">GA0070611_4226</name>
</gene>
<dbReference type="RefSeq" id="WP_091666937.1">
    <property type="nucleotide sequence ID" value="NZ_LT594323.1"/>
</dbReference>
<dbReference type="GO" id="GO:0005524">
    <property type="term" value="F:ATP binding"/>
    <property type="evidence" value="ECO:0007669"/>
    <property type="project" value="UniProtKB-KW"/>
</dbReference>
<dbReference type="Gene3D" id="3.40.50.620">
    <property type="entry name" value="HUPs"/>
    <property type="match status" value="1"/>
</dbReference>
<keyword evidence="9 15" id="KW-0547">Nucleotide-binding</keyword>
<reference evidence="17" key="1">
    <citation type="submission" date="2016-06" db="EMBL/GenBank/DDBJ databases">
        <authorList>
            <person name="Varghese N."/>
            <person name="Submissions Spin"/>
        </authorList>
    </citation>
    <scope>NUCLEOTIDE SEQUENCE [LARGE SCALE GENOMIC DNA]</scope>
    <source>
        <strain evidence="17">DSM 44815</strain>
    </source>
</reference>
<dbReference type="Proteomes" id="UP000199385">
    <property type="component" value="Chromosome I"/>
</dbReference>